<evidence type="ECO:0000256" key="8">
    <source>
        <dbReference type="ARBA" id="ARBA00022786"/>
    </source>
</evidence>
<feature type="region of interest" description="Disordered" evidence="12">
    <location>
        <begin position="42"/>
        <end position="69"/>
    </location>
</feature>
<dbReference type="PANTHER" id="PTHR23328">
    <property type="entry name" value="RING-TYPE DOMAIN-CONTAINING PROTEIN"/>
    <property type="match status" value="1"/>
</dbReference>
<keyword evidence="15" id="KW-1185">Reference proteome</keyword>
<dbReference type="PROSITE" id="PS50089">
    <property type="entry name" value="ZF_RING_2"/>
    <property type="match status" value="1"/>
</dbReference>
<evidence type="ECO:0000256" key="10">
    <source>
        <dbReference type="ARBA" id="ARBA00023242"/>
    </source>
</evidence>
<dbReference type="Proteomes" id="UP000594263">
    <property type="component" value="Unplaced"/>
</dbReference>
<sequence>MKLTRQFFRNQNRPLETLSFPLYLRLSRIDLGSENRFQFRESETLRRMSRSTHQADPPNDPNGPIDDSLFSPGFKSVAAMAGWDEEAILIASLVVDDTPERELKQKKRPELRLKTPPGNSRRKRRSQRRSPIPATVLNLDEEEDNAAEKPASAVEEKTETRKGEHVQKQMKKIEEASGRSSEAAAASSPKADIPCMEKLREELSCAICLEICYEPSTTPCGHSFCKKCLRSSADKCGKKCPKCRQLIGNGRSCAVNTVLWNTIQLLFGKEIEARKRVAEGSMKSPDSGKRARVRDQHIRSPTFRAIRMSTDASPTFRPARFSNRRARSAAENAAQESQSFRFGRTRGHVGGGRRGGGAPVPSQAEDAALALRLQREEFMAVFRGENGSGMAAAARANLRAMGVGVAGRGEYESSVTAARANLRAMASRALSLRDSRGGP</sequence>
<evidence type="ECO:0000256" key="3">
    <source>
        <dbReference type="ARBA" id="ARBA00012483"/>
    </source>
</evidence>
<keyword evidence="9" id="KW-0862">Zinc</keyword>
<dbReference type="Gramene" id="Kaladp0131s0041.1.v1.1">
    <property type="protein sequence ID" value="Kaladp0131s0041.1.v1.1"/>
    <property type="gene ID" value="Kaladp0131s0041.v1.1"/>
</dbReference>
<name>A0A7N1A5E2_KALFE</name>
<dbReference type="GO" id="GO:0061630">
    <property type="term" value="F:ubiquitin protein ligase activity"/>
    <property type="evidence" value="ECO:0007669"/>
    <property type="project" value="UniProtKB-EC"/>
</dbReference>
<dbReference type="GO" id="GO:0035861">
    <property type="term" value="C:site of double-strand break"/>
    <property type="evidence" value="ECO:0007669"/>
    <property type="project" value="TreeGrafter"/>
</dbReference>
<evidence type="ECO:0000256" key="5">
    <source>
        <dbReference type="ARBA" id="ARBA00022723"/>
    </source>
</evidence>
<dbReference type="SMART" id="SM00184">
    <property type="entry name" value="RING"/>
    <property type="match status" value="1"/>
</dbReference>
<dbReference type="InterPro" id="IPR001841">
    <property type="entry name" value="Znf_RING"/>
</dbReference>
<dbReference type="SUPFAM" id="SSF57850">
    <property type="entry name" value="RING/U-box"/>
    <property type="match status" value="1"/>
</dbReference>
<feature type="compositionally biased region" description="Low complexity" evidence="12">
    <location>
        <begin position="178"/>
        <end position="188"/>
    </location>
</feature>
<feature type="region of interest" description="Disordered" evidence="12">
    <location>
        <begin position="329"/>
        <end position="361"/>
    </location>
</feature>
<evidence type="ECO:0000313" key="14">
    <source>
        <dbReference type="EnsemblPlants" id="Kaladp0131s0041.1.v1.1"/>
    </source>
</evidence>
<keyword evidence="10" id="KW-0539">Nucleus</keyword>
<dbReference type="OMA" id="KPNDHEG"/>
<dbReference type="InterPro" id="IPR051657">
    <property type="entry name" value="RNF168/RNF169_E3_ubiq-ligase"/>
</dbReference>
<evidence type="ECO:0000256" key="12">
    <source>
        <dbReference type="SAM" id="MobiDB-lite"/>
    </source>
</evidence>
<dbReference type="Gene3D" id="3.30.40.10">
    <property type="entry name" value="Zinc/RING finger domain, C3HC4 (zinc finger)"/>
    <property type="match status" value="1"/>
</dbReference>
<dbReference type="PANTHER" id="PTHR23328:SF0">
    <property type="entry name" value="RING-TYPE DOMAIN-CONTAINING PROTEIN"/>
    <property type="match status" value="1"/>
</dbReference>
<evidence type="ECO:0000256" key="11">
    <source>
        <dbReference type="PROSITE-ProRule" id="PRU00175"/>
    </source>
</evidence>
<dbReference type="GO" id="GO:0005634">
    <property type="term" value="C:nucleus"/>
    <property type="evidence" value="ECO:0007669"/>
    <property type="project" value="UniProtKB-SubCell"/>
</dbReference>
<evidence type="ECO:0000256" key="7">
    <source>
        <dbReference type="ARBA" id="ARBA00022771"/>
    </source>
</evidence>
<evidence type="ECO:0000256" key="6">
    <source>
        <dbReference type="ARBA" id="ARBA00022763"/>
    </source>
</evidence>
<dbReference type="Pfam" id="PF13923">
    <property type="entry name" value="zf-C3HC4_2"/>
    <property type="match status" value="1"/>
</dbReference>
<reference evidence="14" key="1">
    <citation type="submission" date="2021-01" db="UniProtKB">
        <authorList>
            <consortium name="EnsemblPlants"/>
        </authorList>
    </citation>
    <scope>IDENTIFICATION</scope>
</reference>
<feature type="region of interest" description="Disordered" evidence="12">
    <location>
        <begin position="100"/>
        <end position="190"/>
    </location>
</feature>
<dbReference type="GO" id="GO:0006302">
    <property type="term" value="P:double-strand break repair"/>
    <property type="evidence" value="ECO:0007669"/>
    <property type="project" value="TreeGrafter"/>
</dbReference>
<evidence type="ECO:0000256" key="1">
    <source>
        <dbReference type="ARBA" id="ARBA00000900"/>
    </source>
</evidence>
<evidence type="ECO:0000313" key="15">
    <source>
        <dbReference type="Proteomes" id="UP000594263"/>
    </source>
</evidence>
<keyword evidence="5" id="KW-0479">Metal-binding</keyword>
<comment type="catalytic activity">
    <reaction evidence="1">
        <text>S-ubiquitinyl-[E2 ubiquitin-conjugating enzyme]-L-cysteine + [acceptor protein]-L-lysine = [E2 ubiquitin-conjugating enzyme]-L-cysteine + N(6)-ubiquitinyl-[acceptor protein]-L-lysine.</text>
        <dbReference type="EC" id="2.3.2.27"/>
    </reaction>
</comment>
<feature type="compositionally biased region" description="Basic and acidic residues" evidence="12">
    <location>
        <begin position="100"/>
        <end position="113"/>
    </location>
</feature>
<comment type="subcellular location">
    <subcellularLocation>
        <location evidence="2">Nucleus</location>
    </subcellularLocation>
</comment>
<keyword evidence="4" id="KW-0808">Transferase</keyword>
<dbReference type="EC" id="2.3.2.27" evidence="3"/>
<evidence type="ECO:0000256" key="4">
    <source>
        <dbReference type="ARBA" id="ARBA00022679"/>
    </source>
</evidence>
<accession>A0A7N1A5E2</accession>
<feature type="compositionally biased region" description="Low complexity" evidence="12">
    <location>
        <begin position="329"/>
        <end position="342"/>
    </location>
</feature>
<feature type="compositionally biased region" description="Basic and acidic residues" evidence="12">
    <location>
        <begin position="154"/>
        <end position="177"/>
    </location>
</feature>
<keyword evidence="7 11" id="KW-0863">Zinc-finger</keyword>
<dbReference type="PROSITE" id="PS00518">
    <property type="entry name" value="ZF_RING_1"/>
    <property type="match status" value="1"/>
</dbReference>
<dbReference type="GO" id="GO:0031491">
    <property type="term" value="F:nucleosome binding"/>
    <property type="evidence" value="ECO:0007669"/>
    <property type="project" value="TreeGrafter"/>
</dbReference>
<evidence type="ECO:0000256" key="2">
    <source>
        <dbReference type="ARBA" id="ARBA00004123"/>
    </source>
</evidence>
<dbReference type="EnsemblPlants" id="Kaladp0131s0041.1.v1.1">
    <property type="protein sequence ID" value="Kaladp0131s0041.1.v1.1"/>
    <property type="gene ID" value="Kaladp0131s0041.v1.1"/>
</dbReference>
<organism evidence="14 15">
    <name type="scientific">Kalanchoe fedtschenkoi</name>
    <name type="common">Lavender scallops</name>
    <name type="synonym">South American air plant</name>
    <dbReference type="NCBI Taxonomy" id="63787"/>
    <lineage>
        <taxon>Eukaryota</taxon>
        <taxon>Viridiplantae</taxon>
        <taxon>Streptophyta</taxon>
        <taxon>Embryophyta</taxon>
        <taxon>Tracheophyta</taxon>
        <taxon>Spermatophyta</taxon>
        <taxon>Magnoliopsida</taxon>
        <taxon>eudicotyledons</taxon>
        <taxon>Gunneridae</taxon>
        <taxon>Pentapetalae</taxon>
        <taxon>Saxifragales</taxon>
        <taxon>Crassulaceae</taxon>
        <taxon>Kalanchoe</taxon>
    </lineage>
</organism>
<dbReference type="AlphaFoldDB" id="A0A7N1A5E2"/>
<evidence type="ECO:0000256" key="9">
    <source>
        <dbReference type="ARBA" id="ARBA00022833"/>
    </source>
</evidence>
<dbReference type="GO" id="GO:0008270">
    <property type="term" value="F:zinc ion binding"/>
    <property type="evidence" value="ECO:0007669"/>
    <property type="project" value="UniProtKB-KW"/>
</dbReference>
<keyword evidence="6" id="KW-0227">DNA damage</keyword>
<dbReference type="InterPro" id="IPR013083">
    <property type="entry name" value="Znf_RING/FYVE/PHD"/>
</dbReference>
<protein>
    <recommendedName>
        <fullName evidence="3">RING-type E3 ubiquitin transferase</fullName>
        <ecNumber evidence="3">2.3.2.27</ecNumber>
    </recommendedName>
</protein>
<proteinExistence type="predicted"/>
<dbReference type="InterPro" id="IPR017907">
    <property type="entry name" value="Znf_RING_CS"/>
</dbReference>
<evidence type="ECO:0000259" key="13">
    <source>
        <dbReference type="PROSITE" id="PS50089"/>
    </source>
</evidence>
<feature type="domain" description="RING-type" evidence="13">
    <location>
        <begin position="205"/>
        <end position="244"/>
    </location>
</feature>
<feature type="compositionally biased region" description="Gly residues" evidence="12">
    <location>
        <begin position="348"/>
        <end position="358"/>
    </location>
</feature>
<keyword evidence="8" id="KW-0833">Ubl conjugation pathway</keyword>